<dbReference type="Proteomes" id="UP000321224">
    <property type="component" value="Unassembled WGS sequence"/>
</dbReference>
<dbReference type="AlphaFoldDB" id="A0A511HEV1"/>
<evidence type="ECO:0000256" key="1">
    <source>
        <dbReference type="SAM" id="MobiDB-lite"/>
    </source>
</evidence>
<evidence type="ECO:0000313" key="3">
    <source>
        <dbReference type="Proteomes" id="UP000321224"/>
    </source>
</evidence>
<proteinExistence type="predicted"/>
<feature type="region of interest" description="Disordered" evidence="1">
    <location>
        <begin position="1"/>
        <end position="30"/>
    </location>
</feature>
<reference evidence="2 3" key="1">
    <citation type="submission" date="2019-07" db="EMBL/GenBank/DDBJ databases">
        <title>Whole genome shotgun sequence of Myxococcus virescens NBRC 100334.</title>
        <authorList>
            <person name="Hosoyama A."/>
            <person name="Uohara A."/>
            <person name="Ohji S."/>
            <person name="Ichikawa N."/>
        </authorList>
    </citation>
    <scope>NUCLEOTIDE SEQUENCE [LARGE SCALE GENOMIC DNA]</scope>
    <source>
        <strain evidence="2 3">NBRC 100334</strain>
    </source>
</reference>
<dbReference type="EMBL" id="BJVY01000021">
    <property type="protein sequence ID" value="GEL72088.1"/>
    <property type="molecule type" value="Genomic_DNA"/>
</dbReference>
<name>A0A511HEV1_9BACT</name>
<protein>
    <submittedName>
        <fullName evidence="2">Uncharacterized protein</fullName>
    </submittedName>
</protein>
<accession>A0A511HEV1</accession>
<evidence type="ECO:0000313" key="2">
    <source>
        <dbReference type="EMBL" id="GEL72088.1"/>
    </source>
</evidence>
<organism evidence="2 3">
    <name type="scientific">Myxococcus virescens</name>
    <dbReference type="NCBI Taxonomy" id="83456"/>
    <lineage>
        <taxon>Bacteria</taxon>
        <taxon>Pseudomonadati</taxon>
        <taxon>Myxococcota</taxon>
        <taxon>Myxococcia</taxon>
        <taxon>Myxococcales</taxon>
        <taxon>Cystobacterineae</taxon>
        <taxon>Myxococcaceae</taxon>
        <taxon>Myxococcus</taxon>
    </lineage>
</organism>
<sequence>MSPDERGLTEEGRSLAASRREPGDGIAGTPTCLPAHLFPANTVATGKTRCVTPSPPTAFTLQE</sequence>
<gene>
    <name evidence="2" type="ORF">MVI01_38720</name>
</gene>
<feature type="compositionally biased region" description="Basic and acidic residues" evidence="1">
    <location>
        <begin position="1"/>
        <end position="23"/>
    </location>
</feature>
<comment type="caution">
    <text evidence="2">The sequence shown here is derived from an EMBL/GenBank/DDBJ whole genome shotgun (WGS) entry which is preliminary data.</text>
</comment>